<dbReference type="InterPro" id="IPR000073">
    <property type="entry name" value="AB_hydrolase_1"/>
</dbReference>
<keyword evidence="3" id="KW-1185">Reference proteome</keyword>
<sequence>MPEGVHVDVVRTPEERFAALPDFPYPPTYVTFDGGDGTMLRVAVVDTGPVDGEVVLLLHGEPSWSFLWRRVVPELTAAGLRVVAPDLVGFGRSDKPTDPAAYSYAAHVEWMRQTVFEGLGLVDVTLVGQDWGGLIGLRLVAEHPDRFARVVVANTGLPTGDAPMSEAFLAWQRFATTAPAFDVGRVVSNGTVTGLPPEVVAAYDAPFPDEASKAGARVFPSLVPTAPDDPAAPANRAAWEVLARWEKPLLTAFSDADPITGGGDRVFQRVVPGAQGMPHTTLRGGGHFLQEDVGPELGRVVAAFVAATPR</sequence>
<dbReference type="PRINTS" id="PR00111">
    <property type="entry name" value="ABHYDROLASE"/>
</dbReference>
<dbReference type="RefSeq" id="WP_245899791.1">
    <property type="nucleotide sequence ID" value="NZ_QGTX01000001.1"/>
</dbReference>
<dbReference type="NCBIfam" id="NF002043">
    <property type="entry name" value="PRK00870.1"/>
    <property type="match status" value="1"/>
</dbReference>
<evidence type="ECO:0000313" key="3">
    <source>
        <dbReference type="Proteomes" id="UP000246661"/>
    </source>
</evidence>
<comment type="caution">
    <text evidence="2">The sequence shown here is derived from an EMBL/GenBank/DDBJ whole genome shotgun (WGS) entry which is preliminary data.</text>
</comment>
<dbReference type="InterPro" id="IPR050266">
    <property type="entry name" value="AB_hydrolase_sf"/>
</dbReference>
<protein>
    <submittedName>
        <fullName evidence="2">Haloalkane dehalogenase</fullName>
    </submittedName>
</protein>
<proteinExistence type="predicted"/>
<reference evidence="3" key="1">
    <citation type="submission" date="2018-05" db="EMBL/GenBank/DDBJ databases">
        <authorList>
            <person name="Klenk H.-P."/>
            <person name="Huntemann M."/>
            <person name="Clum A."/>
            <person name="Pillay M."/>
            <person name="Palaniappan K."/>
            <person name="Varghese N."/>
            <person name="Mikhailova N."/>
            <person name="Stamatis D."/>
            <person name="Reddy T."/>
            <person name="Daum C."/>
            <person name="Shapiro N."/>
            <person name="Ivanova N."/>
            <person name="Kyrpides N."/>
            <person name="Woyke T."/>
        </authorList>
    </citation>
    <scope>NUCLEOTIDE SEQUENCE [LARGE SCALE GENOMIC DNA]</scope>
    <source>
        <strain evidence="3">DSM 45417</strain>
    </source>
</reference>
<gene>
    <name evidence="2" type="ORF">JD79_01221</name>
</gene>
<name>A0A317QIJ2_9ACTN</name>
<dbReference type="GO" id="GO:0016020">
    <property type="term" value="C:membrane"/>
    <property type="evidence" value="ECO:0007669"/>
    <property type="project" value="TreeGrafter"/>
</dbReference>
<dbReference type="PRINTS" id="PR00412">
    <property type="entry name" value="EPOXHYDRLASE"/>
</dbReference>
<dbReference type="GO" id="GO:0003824">
    <property type="term" value="F:catalytic activity"/>
    <property type="evidence" value="ECO:0007669"/>
    <property type="project" value="InterPro"/>
</dbReference>
<dbReference type="AlphaFoldDB" id="A0A317QIJ2"/>
<evidence type="ECO:0000313" key="2">
    <source>
        <dbReference type="EMBL" id="PWW22075.1"/>
    </source>
</evidence>
<feature type="domain" description="AB hydrolase-1" evidence="1">
    <location>
        <begin position="54"/>
        <end position="171"/>
    </location>
</feature>
<dbReference type="SUPFAM" id="SSF53474">
    <property type="entry name" value="alpha/beta-Hydrolases"/>
    <property type="match status" value="1"/>
</dbReference>
<dbReference type="PANTHER" id="PTHR43798:SF33">
    <property type="entry name" value="HYDROLASE, PUTATIVE (AFU_ORTHOLOGUE AFUA_2G14860)-RELATED"/>
    <property type="match status" value="1"/>
</dbReference>
<dbReference type="Pfam" id="PF00561">
    <property type="entry name" value="Abhydrolase_1"/>
    <property type="match status" value="1"/>
</dbReference>
<dbReference type="EMBL" id="QGTX01000001">
    <property type="protein sequence ID" value="PWW22075.1"/>
    <property type="molecule type" value="Genomic_DNA"/>
</dbReference>
<dbReference type="Proteomes" id="UP000246661">
    <property type="component" value="Unassembled WGS sequence"/>
</dbReference>
<dbReference type="Gene3D" id="3.40.50.1820">
    <property type="entry name" value="alpha/beta hydrolase"/>
    <property type="match status" value="1"/>
</dbReference>
<accession>A0A317QIJ2</accession>
<evidence type="ECO:0000259" key="1">
    <source>
        <dbReference type="Pfam" id="PF00561"/>
    </source>
</evidence>
<dbReference type="InterPro" id="IPR000639">
    <property type="entry name" value="Epox_hydrolase-like"/>
</dbReference>
<organism evidence="2 3">
    <name type="scientific">Geodermatophilus normandii</name>
    <dbReference type="NCBI Taxonomy" id="1137989"/>
    <lineage>
        <taxon>Bacteria</taxon>
        <taxon>Bacillati</taxon>
        <taxon>Actinomycetota</taxon>
        <taxon>Actinomycetes</taxon>
        <taxon>Geodermatophilales</taxon>
        <taxon>Geodermatophilaceae</taxon>
        <taxon>Geodermatophilus</taxon>
    </lineage>
</organism>
<dbReference type="PANTHER" id="PTHR43798">
    <property type="entry name" value="MONOACYLGLYCEROL LIPASE"/>
    <property type="match status" value="1"/>
</dbReference>
<dbReference type="InterPro" id="IPR029058">
    <property type="entry name" value="AB_hydrolase_fold"/>
</dbReference>